<keyword evidence="2" id="KW-0547">Nucleotide-binding</keyword>
<accession>A0A084WSX6</accession>
<keyword evidence="4" id="KW-0342">GTP-binding</keyword>
<dbReference type="Proteomes" id="UP000030765">
    <property type="component" value="Unassembled WGS sequence"/>
</dbReference>
<evidence type="ECO:0000256" key="2">
    <source>
        <dbReference type="ARBA" id="ARBA00022741"/>
    </source>
</evidence>
<dbReference type="VEuPathDB" id="VectorBase:ASIS006972"/>
<dbReference type="VEuPathDB" id="VectorBase:ASIS000113"/>
<dbReference type="InterPro" id="IPR032305">
    <property type="entry name" value="GTP-bd_M"/>
</dbReference>
<dbReference type="Pfam" id="PF01926">
    <property type="entry name" value="MMR_HSR1"/>
    <property type="match status" value="1"/>
</dbReference>
<dbReference type="GO" id="GO:0005737">
    <property type="term" value="C:cytoplasm"/>
    <property type="evidence" value="ECO:0007669"/>
    <property type="project" value="TreeGrafter"/>
</dbReference>
<dbReference type="Pfam" id="PF13167">
    <property type="entry name" value="GTP-bdg_N"/>
    <property type="match status" value="1"/>
</dbReference>
<dbReference type="STRING" id="74873.A0A084WSX6"/>
<dbReference type="Gene3D" id="3.40.50.300">
    <property type="entry name" value="P-loop containing nucleotide triphosphate hydrolases"/>
    <property type="match status" value="1"/>
</dbReference>
<keyword evidence="1" id="KW-0479">Metal-binding</keyword>
<evidence type="ECO:0000256" key="1">
    <source>
        <dbReference type="ARBA" id="ARBA00022723"/>
    </source>
</evidence>
<dbReference type="InterPro" id="IPR016496">
    <property type="entry name" value="GTPase_HflX"/>
</dbReference>
<organism evidence="7">
    <name type="scientific">Anopheles sinensis</name>
    <name type="common">Mosquito</name>
    <dbReference type="NCBI Taxonomy" id="74873"/>
    <lineage>
        <taxon>Eukaryota</taxon>
        <taxon>Metazoa</taxon>
        <taxon>Ecdysozoa</taxon>
        <taxon>Arthropoda</taxon>
        <taxon>Hexapoda</taxon>
        <taxon>Insecta</taxon>
        <taxon>Pterygota</taxon>
        <taxon>Neoptera</taxon>
        <taxon>Endopterygota</taxon>
        <taxon>Diptera</taxon>
        <taxon>Nematocera</taxon>
        <taxon>Culicoidea</taxon>
        <taxon>Culicidae</taxon>
        <taxon>Anophelinae</taxon>
        <taxon>Anopheles</taxon>
    </lineage>
</organism>
<evidence type="ECO:0000259" key="6">
    <source>
        <dbReference type="PROSITE" id="PS51705"/>
    </source>
</evidence>
<evidence type="ECO:0000256" key="5">
    <source>
        <dbReference type="SAM" id="MobiDB-lite"/>
    </source>
</evidence>
<dbReference type="EMBL" id="KE525419">
    <property type="protein sequence ID" value="KFB53320.1"/>
    <property type="molecule type" value="Genomic_DNA"/>
</dbReference>
<sequence length="661" mass="74627">MNDIRLLKDQQRDKHPGFDSYIECSTRSLFTGLATFSLGFAGVYFLQQVGQRYLPYTKKGNILVAAIVSTVASYKVTSDRMRACQARWMAVEDKYSVLQETLDTAAPEGVASKEVGTIGMLFRAVDLRNGGETVRQHYIKTNPTDNLLKWQQLTQFCFYRRKYTDSSKYKGGKVAGQRHRAINNGPEDTDESCSEESIERSELIDDREYDSVASSAMHVTKRIQNVQHVAIIQPYIKWGPRKSTTKPELLQQEAEALVRSLPKWNIELSLKIPVDTLDKRQLFGTGKLEELKEMLRARQEAGTPLTCVFISKGTLSYGQKHTLEQAFRLPVMDRYSIVVQILRLHAVSMEAKLQVALAELPYIWSQVKDQEGSSKGSGRIFLSDSQRQMLQLRERKLRHELAMIRSHRELLRNRRRQKNFPVVAVVGYTNAGKTSLIKALTEEASLQPRDQLFATLDVTAHAGRLPCKLEVLYMDTVGFMADIPTGLIECFVATLEDAMLADVIVHVQDLAHENCTEQKAHVERTLRTLMRNGERSLAPERIINVGNKVDLVEDRQEVITGAVSETPNGGRLHLVSSKTLHGIHELLLEVERKVLQVTGRQRMVIKVPMGGQEVAWLYKNAAVTETAADPANAERLLVSAVITEAKLQQFRHLFVRNRATG</sequence>
<dbReference type="CDD" id="cd01878">
    <property type="entry name" value="HflX"/>
    <property type="match status" value="1"/>
</dbReference>
<dbReference type="Gene3D" id="3.40.50.11060">
    <property type="entry name" value="GTPase HflX, N-terminal domain"/>
    <property type="match status" value="1"/>
</dbReference>
<dbReference type="SUPFAM" id="SSF52540">
    <property type="entry name" value="P-loop containing nucleoside triphosphate hydrolases"/>
    <property type="match status" value="1"/>
</dbReference>
<dbReference type="AlphaFoldDB" id="A0A084WSX6"/>
<dbReference type="InterPro" id="IPR038259">
    <property type="entry name" value="Tmem141_sf"/>
</dbReference>
<dbReference type="InterPro" id="IPR026788">
    <property type="entry name" value="Tmem141"/>
</dbReference>
<gene>
    <name evidence="7" type="ORF">ZHAS_00021644</name>
</gene>
<dbReference type="InterPro" id="IPR042108">
    <property type="entry name" value="GTPase_HflX_N_sf"/>
</dbReference>
<dbReference type="Gene3D" id="1.10.3350.20">
    <property type="entry name" value="Tmem141 protein family"/>
    <property type="match status" value="1"/>
</dbReference>
<dbReference type="FunFam" id="3.40.50.11060:FF:000004">
    <property type="entry name" value="AGAP003969-PA"/>
    <property type="match status" value="1"/>
</dbReference>
<dbReference type="EnsemblMetazoa" id="ASIC021644-RA">
    <property type="protein sequence ID" value="ASIC021644-PA"/>
    <property type="gene ID" value="ASIC021644"/>
</dbReference>
<protein>
    <submittedName>
        <fullName evidence="7">AGAP003969-PA-like protein</fullName>
    </submittedName>
</protein>
<keyword evidence="3" id="KW-0460">Magnesium</keyword>
<dbReference type="Pfam" id="PF16360">
    <property type="entry name" value="GTP-bdg_M"/>
    <property type="match status" value="1"/>
</dbReference>
<evidence type="ECO:0000313" key="7">
    <source>
        <dbReference type="EMBL" id="KFB53320.1"/>
    </source>
</evidence>
<dbReference type="PANTHER" id="PTHR10229">
    <property type="entry name" value="GTP-BINDING PROTEIN HFLX"/>
    <property type="match status" value="1"/>
</dbReference>
<dbReference type="Pfam" id="PF15110">
    <property type="entry name" value="TMEM141"/>
    <property type="match status" value="1"/>
</dbReference>
<feature type="region of interest" description="Disordered" evidence="5">
    <location>
        <begin position="175"/>
        <end position="195"/>
    </location>
</feature>
<evidence type="ECO:0000256" key="3">
    <source>
        <dbReference type="ARBA" id="ARBA00022842"/>
    </source>
</evidence>
<dbReference type="OrthoDB" id="10268034at2759"/>
<name>A0A084WSX6_ANOSI</name>
<keyword evidence="9" id="KW-1185">Reference proteome</keyword>
<dbReference type="PANTHER" id="PTHR10229:SF0">
    <property type="entry name" value="GTP-BINDING PROTEIN 6-RELATED"/>
    <property type="match status" value="1"/>
</dbReference>
<dbReference type="GO" id="GO:0005525">
    <property type="term" value="F:GTP binding"/>
    <property type="evidence" value="ECO:0007669"/>
    <property type="project" value="UniProtKB-KW"/>
</dbReference>
<dbReference type="InterPro" id="IPR030394">
    <property type="entry name" value="G_HFLX_dom"/>
</dbReference>
<dbReference type="PROSITE" id="PS51705">
    <property type="entry name" value="G_HFLX"/>
    <property type="match status" value="1"/>
</dbReference>
<evidence type="ECO:0000256" key="4">
    <source>
        <dbReference type="ARBA" id="ARBA00023134"/>
    </source>
</evidence>
<evidence type="ECO:0000313" key="8">
    <source>
        <dbReference type="EnsemblMetazoa" id="ASIC021644-PA"/>
    </source>
</evidence>
<dbReference type="EMBL" id="ATLV01026741">
    <property type="status" value="NOT_ANNOTATED_CDS"/>
    <property type="molecule type" value="Genomic_DNA"/>
</dbReference>
<dbReference type="FunFam" id="3.40.50.300:FF:000886">
    <property type="entry name" value="Putative GTP-binding protein 6"/>
    <property type="match status" value="1"/>
</dbReference>
<proteinExistence type="predicted"/>
<feature type="domain" description="Hflx-type G" evidence="6">
    <location>
        <begin position="421"/>
        <end position="598"/>
    </location>
</feature>
<dbReference type="GO" id="GO:0046872">
    <property type="term" value="F:metal ion binding"/>
    <property type="evidence" value="ECO:0007669"/>
    <property type="project" value="UniProtKB-KW"/>
</dbReference>
<dbReference type="OMA" id="IDVANKC"/>
<dbReference type="InterPro" id="IPR025121">
    <property type="entry name" value="GTPase_HflX_N"/>
</dbReference>
<dbReference type="InterPro" id="IPR006073">
    <property type="entry name" value="GTP-bd"/>
</dbReference>
<dbReference type="VEuPathDB" id="VectorBase:ASIC021644"/>
<dbReference type="GO" id="GO:0043022">
    <property type="term" value="F:ribosome binding"/>
    <property type="evidence" value="ECO:0007669"/>
    <property type="project" value="TreeGrafter"/>
</dbReference>
<dbReference type="InterPro" id="IPR027417">
    <property type="entry name" value="P-loop_NTPase"/>
</dbReference>
<reference evidence="7 9" key="1">
    <citation type="journal article" date="2014" name="BMC Genomics">
        <title>Genome sequence of Anopheles sinensis provides insight into genetics basis of mosquito competence for malaria parasites.</title>
        <authorList>
            <person name="Zhou D."/>
            <person name="Zhang D."/>
            <person name="Ding G."/>
            <person name="Shi L."/>
            <person name="Hou Q."/>
            <person name="Ye Y."/>
            <person name="Xu Y."/>
            <person name="Zhou H."/>
            <person name="Xiong C."/>
            <person name="Li S."/>
            <person name="Yu J."/>
            <person name="Hong S."/>
            <person name="Yu X."/>
            <person name="Zou P."/>
            <person name="Chen C."/>
            <person name="Chang X."/>
            <person name="Wang W."/>
            <person name="Lv Y."/>
            <person name="Sun Y."/>
            <person name="Ma L."/>
            <person name="Shen B."/>
            <person name="Zhu C."/>
        </authorList>
    </citation>
    <scope>NUCLEOTIDE SEQUENCE [LARGE SCALE GENOMIC DNA]</scope>
</reference>
<evidence type="ECO:0000313" key="9">
    <source>
        <dbReference type="Proteomes" id="UP000030765"/>
    </source>
</evidence>
<reference evidence="8" key="2">
    <citation type="submission" date="2020-05" db="UniProtKB">
        <authorList>
            <consortium name="EnsemblMetazoa"/>
        </authorList>
    </citation>
    <scope>IDENTIFICATION</scope>
</reference>